<organism evidence="1 2">
    <name type="scientific">Papaver nudicaule</name>
    <name type="common">Iceland poppy</name>
    <dbReference type="NCBI Taxonomy" id="74823"/>
    <lineage>
        <taxon>Eukaryota</taxon>
        <taxon>Viridiplantae</taxon>
        <taxon>Streptophyta</taxon>
        <taxon>Embryophyta</taxon>
        <taxon>Tracheophyta</taxon>
        <taxon>Spermatophyta</taxon>
        <taxon>Magnoliopsida</taxon>
        <taxon>Ranunculales</taxon>
        <taxon>Papaveraceae</taxon>
        <taxon>Papaveroideae</taxon>
        <taxon>Papaver</taxon>
    </lineage>
</organism>
<sequence length="93" mass="10300">MSSKKYDVLGQQPSHYLKPSDGVSAATQLAAHLTGIHSAIKMLNIRIRVPVQYLVAMQKGDIRLTTHYSGGFLSSYEDCQPLCLGKFQDDFLV</sequence>
<dbReference type="AlphaFoldDB" id="A0AA41W1N4"/>
<dbReference type="Proteomes" id="UP001177140">
    <property type="component" value="Unassembled WGS sequence"/>
</dbReference>
<comment type="caution">
    <text evidence="1">The sequence shown here is derived from an EMBL/GenBank/DDBJ whole genome shotgun (WGS) entry which is preliminary data.</text>
</comment>
<proteinExistence type="predicted"/>
<gene>
    <name evidence="1" type="ORF">MKW94_012186</name>
</gene>
<protein>
    <submittedName>
        <fullName evidence="1">Uncharacterized protein</fullName>
    </submittedName>
</protein>
<accession>A0AA41W1N4</accession>
<evidence type="ECO:0000313" key="2">
    <source>
        <dbReference type="Proteomes" id="UP001177140"/>
    </source>
</evidence>
<evidence type="ECO:0000313" key="1">
    <source>
        <dbReference type="EMBL" id="MCL7051220.1"/>
    </source>
</evidence>
<dbReference type="EMBL" id="JAJJMA010336042">
    <property type="protein sequence ID" value="MCL7051220.1"/>
    <property type="molecule type" value="Genomic_DNA"/>
</dbReference>
<reference evidence="1" key="1">
    <citation type="submission" date="2022-03" db="EMBL/GenBank/DDBJ databases">
        <title>A functionally conserved STORR gene fusion in Papaver species that diverged 16.8 million years ago.</title>
        <authorList>
            <person name="Catania T."/>
        </authorList>
    </citation>
    <scope>NUCLEOTIDE SEQUENCE</scope>
    <source>
        <strain evidence="1">S-191538</strain>
    </source>
</reference>
<name>A0AA41W1N4_PAPNU</name>
<feature type="non-terminal residue" evidence="1">
    <location>
        <position position="93"/>
    </location>
</feature>
<keyword evidence="2" id="KW-1185">Reference proteome</keyword>